<dbReference type="Proteomes" id="UP000691718">
    <property type="component" value="Unassembled WGS sequence"/>
</dbReference>
<dbReference type="GO" id="GO:0003735">
    <property type="term" value="F:structural constituent of ribosome"/>
    <property type="evidence" value="ECO:0007669"/>
    <property type="project" value="InterPro"/>
</dbReference>
<dbReference type="NCBIfam" id="TIGR01008">
    <property type="entry name" value="uS3_euk_arch"/>
    <property type="match status" value="1"/>
</dbReference>
<comment type="caution">
    <text evidence="10">The sequence shown here is derived from an EMBL/GenBank/DDBJ whole genome shotgun (WGS) entry which is preliminary data.</text>
</comment>
<organism evidence="10 11">
    <name type="scientific">Parnassius apollo</name>
    <name type="common">Apollo butterfly</name>
    <name type="synonym">Papilio apollo</name>
    <dbReference type="NCBI Taxonomy" id="110799"/>
    <lineage>
        <taxon>Eukaryota</taxon>
        <taxon>Metazoa</taxon>
        <taxon>Ecdysozoa</taxon>
        <taxon>Arthropoda</taxon>
        <taxon>Hexapoda</taxon>
        <taxon>Insecta</taxon>
        <taxon>Pterygota</taxon>
        <taxon>Neoptera</taxon>
        <taxon>Endopterygota</taxon>
        <taxon>Lepidoptera</taxon>
        <taxon>Glossata</taxon>
        <taxon>Ditrysia</taxon>
        <taxon>Papilionoidea</taxon>
        <taxon>Papilionidae</taxon>
        <taxon>Parnassiinae</taxon>
        <taxon>Parnassini</taxon>
        <taxon>Parnassius</taxon>
        <taxon>Parnassius</taxon>
    </lineage>
</organism>
<dbReference type="AlphaFoldDB" id="A0A8S3X0C7"/>
<gene>
    <name evidence="10" type="ORF">PAPOLLO_LOCUS12611</name>
</gene>
<evidence type="ECO:0000313" key="10">
    <source>
        <dbReference type="EMBL" id="CAG4994322.1"/>
    </source>
</evidence>
<name>A0A8S3X0C7_PARAO</name>
<dbReference type="EMBL" id="CAJQZP010000890">
    <property type="protein sequence ID" value="CAG4994322.1"/>
    <property type="molecule type" value="Genomic_DNA"/>
</dbReference>
<dbReference type="PROSITE" id="PS50823">
    <property type="entry name" value="KH_TYPE_2"/>
    <property type="match status" value="1"/>
</dbReference>
<reference evidence="10" key="1">
    <citation type="submission" date="2021-04" db="EMBL/GenBank/DDBJ databases">
        <authorList>
            <person name="Tunstrom K."/>
        </authorList>
    </citation>
    <scope>NUCLEOTIDE SEQUENCE</scope>
</reference>
<feature type="compositionally biased region" description="Polar residues" evidence="8">
    <location>
        <begin position="424"/>
        <end position="439"/>
    </location>
</feature>
<dbReference type="GO" id="GO:0015935">
    <property type="term" value="C:small ribosomal subunit"/>
    <property type="evidence" value="ECO:0007669"/>
    <property type="project" value="InterPro"/>
</dbReference>
<evidence type="ECO:0000256" key="2">
    <source>
        <dbReference type="ARBA" id="ARBA00022884"/>
    </source>
</evidence>
<sequence length="950" mass="108430">MAVNNISKKRKFVGDGVFKAELNEFLTRELAEDGYSGVEVRVTPTRSEIIIMATRTQSVLGEKGRRIRELTSVVQKRFNIPEQSVELYAEKVATRGLCAIAQAESLRYKLIGGLAVRRACYGVLRFIMESGARGCEVVVSGKLRGQRAKSMKFVDGLMIHSGDPCNDYVNTATRHVLLRQGVLVPITRRREGVCGRTHGAVEECGAGYTAPWLAPVHFACVSIPSALAKRTRFCHTLEFKNLRKPFSDFYLSDRFLLYEPLKIYNFRAKMSDKPGPSKRSSKTSILTSRAKKRRTNFFSDESDCSSEEEVFSQCSDGDKEWEEEEETESSDESIFDSSKSCKNRLAVSRDPLELSHKLPPKNQAGSNEVMPSRQISTEKDNPNSPDVIQDYGMYPDIPDNLLVDVDTTPSVSLLRSSAPTPNLSIQEIPTLRNENVASSPTPPTLSARHEPSQPEDQQPSQQGATSYWTSDGTLKIIDFTKTQGLLVPAPSNPYEAFRLLLDDDYLDMIVHETNLNAVRVLGQPGLTEKSRITHWKDLDREELIIFLGLLLHTGTIRLNRLNDYWKKHWLFNLSCFSQYMSRNRFMLILRCLHFTSEPSDEDRLAKIRPVMDHFNNTMNAIYYPGKQLSLDESMVLWRGRLVFREFIKNKRHKYGVKLYVLAEPDGTVIKFQIYSGAGDETAGVGHTQKVVLKLLEEKLDSGHSVYMDNYYNSYDLAVKLLDRQTYCTGTLGKTRKGNPIELGTVTLKKGENKSLFLNNVHIGKWRDKRYVLYLTTEHENEMIEVTNKRGQITEKPSAIVHYNNFMSGVDLQDQMLSYYPCERKTMRWYKKIFIHTLQMSLSNSFYLYNKFSAASKINFYDYRLSILEKMLPKQNVLTKTLVMEHKLTKIETVKIREKKEGKCTRTIKEVVRKECKGCRGKKKRTATLFECKGCPDAPGYCTECFCEVHS</sequence>
<evidence type="ECO:0000256" key="5">
    <source>
        <dbReference type="ARBA" id="ARBA00035257"/>
    </source>
</evidence>
<keyword evidence="3" id="KW-0689">Ribosomal protein</keyword>
<dbReference type="GO" id="GO:0003723">
    <property type="term" value="F:RNA binding"/>
    <property type="evidence" value="ECO:0007669"/>
    <property type="project" value="UniProtKB-UniRule"/>
</dbReference>
<feature type="region of interest" description="Disordered" evidence="8">
    <location>
        <begin position="313"/>
        <end position="337"/>
    </location>
</feature>
<keyword evidence="4" id="KW-0687">Ribonucleoprotein</keyword>
<proteinExistence type="inferred from homology"/>
<dbReference type="InterPro" id="IPR001351">
    <property type="entry name" value="Ribosomal_uS3_C"/>
</dbReference>
<comment type="similarity">
    <text evidence="1">Belongs to the universal ribosomal protein uS3 family.</text>
</comment>
<dbReference type="InterPro" id="IPR005703">
    <property type="entry name" value="Ribosomal_uS3_euk/arc"/>
</dbReference>
<dbReference type="Pfam" id="PF07650">
    <property type="entry name" value="KH_2"/>
    <property type="match status" value="1"/>
</dbReference>
<accession>A0A8S3X0C7</accession>
<dbReference type="FunFam" id="3.30.1140.32:FF:000013">
    <property type="entry name" value="40S ribosomal protein S3"/>
    <property type="match status" value="1"/>
</dbReference>
<feature type="region of interest" description="Disordered" evidence="8">
    <location>
        <begin position="424"/>
        <end position="466"/>
    </location>
</feature>
<evidence type="ECO:0000259" key="9">
    <source>
        <dbReference type="PROSITE" id="PS50823"/>
    </source>
</evidence>
<feature type="domain" description="KH type-2" evidence="9">
    <location>
        <begin position="22"/>
        <end position="93"/>
    </location>
</feature>
<evidence type="ECO:0000256" key="8">
    <source>
        <dbReference type="SAM" id="MobiDB-lite"/>
    </source>
</evidence>
<evidence type="ECO:0000256" key="6">
    <source>
        <dbReference type="ARBA" id="ARBA00035408"/>
    </source>
</evidence>
<dbReference type="OrthoDB" id="118105at2759"/>
<evidence type="ECO:0000256" key="4">
    <source>
        <dbReference type="ARBA" id="ARBA00023274"/>
    </source>
</evidence>
<dbReference type="PANTHER" id="PTHR46599">
    <property type="entry name" value="PIGGYBAC TRANSPOSABLE ELEMENT-DERIVED PROTEIN 4"/>
    <property type="match status" value="1"/>
</dbReference>
<dbReference type="PANTHER" id="PTHR46599:SF3">
    <property type="entry name" value="PIGGYBAC TRANSPOSABLE ELEMENT-DERIVED PROTEIN 4"/>
    <property type="match status" value="1"/>
</dbReference>
<dbReference type="Pfam" id="PF13843">
    <property type="entry name" value="DDE_Tnp_1_7"/>
    <property type="match status" value="1"/>
</dbReference>
<evidence type="ECO:0000256" key="7">
    <source>
        <dbReference type="PROSITE-ProRule" id="PRU00118"/>
    </source>
</evidence>
<dbReference type="GO" id="GO:0006412">
    <property type="term" value="P:translation"/>
    <property type="evidence" value="ECO:0007669"/>
    <property type="project" value="InterPro"/>
</dbReference>
<evidence type="ECO:0000256" key="3">
    <source>
        <dbReference type="ARBA" id="ARBA00022980"/>
    </source>
</evidence>
<protein>
    <recommendedName>
        <fullName evidence="5">Small ribosomal subunit protein uS3</fullName>
    </recommendedName>
    <alternativeName>
        <fullName evidence="6">40S ribosomal protein S3</fullName>
    </alternativeName>
</protein>
<dbReference type="Pfam" id="PF00189">
    <property type="entry name" value="Ribosomal_S3_C"/>
    <property type="match status" value="1"/>
</dbReference>
<keyword evidence="11" id="KW-1185">Reference proteome</keyword>
<dbReference type="InterPro" id="IPR029526">
    <property type="entry name" value="PGBD"/>
</dbReference>
<evidence type="ECO:0000256" key="1">
    <source>
        <dbReference type="ARBA" id="ARBA00010761"/>
    </source>
</evidence>
<feature type="compositionally biased region" description="Acidic residues" evidence="8">
    <location>
        <begin position="319"/>
        <end position="334"/>
    </location>
</feature>
<dbReference type="FunFam" id="3.30.300.20:FF:000006">
    <property type="entry name" value="40S ribosomal protein S3"/>
    <property type="match status" value="1"/>
</dbReference>
<keyword evidence="2 7" id="KW-0694">RNA-binding</keyword>
<feature type="region of interest" description="Disordered" evidence="8">
    <location>
        <begin position="351"/>
        <end position="393"/>
    </location>
</feature>
<evidence type="ECO:0000313" key="11">
    <source>
        <dbReference type="Proteomes" id="UP000691718"/>
    </source>
</evidence>
<dbReference type="CDD" id="cd02413">
    <property type="entry name" value="KH-II_40S_S3"/>
    <property type="match status" value="1"/>
</dbReference>
<dbReference type="InterPro" id="IPR004044">
    <property type="entry name" value="KH_dom_type_2"/>
</dbReference>